<dbReference type="AlphaFoldDB" id="A0A374P9E0"/>
<organism evidence="2 3">
    <name type="scientific">Hungatella hathewayi</name>
    <dbReference type="NCBI Taxonomy" id="154046"/>
    <lineage>
        <taxon>Bacteria</taxon>
        <taxon>Bacillati</taxon>
        <taxon>Bacillota</taxon>
        <taxon>Clostridia</taxon>
        <taxon>Lachnospirales</taxon>
        <taxon>Lachnospiraceae</taxon>
        <taxon>Hungatella</taxon>
    </lineage>
</organism>
<dbReference type="Proteomes" id="UP000263014">
    <property type="component" value="Unassembled WGS sequence"/>
</dbReference>
<dbReference type="InterPro" id="IPR046690">
    <property type="entry name" value="DUF6560"/>
</dbReference>
<feature type="transmembrane region" description="Helical" evidence="1">
    <location>
        <begin position="6"/>
        <end position="26"/>
    </location>
</feature>
<dbReference type="RefSeq" id="WP_004613336.1">
    <property type="nucleotide sequence ID" value="NZ_QSON01000006.1"/>
</dbReference>
<gene>
    <name evidence="2" type="ORF">DXD79_15435</name>
</gene>
<reference evidence="2 3" key="1">
    <citation type="submission" date="2018-08" db="EMBL/GenBank/DDBJ databases">
        <title>A genome reference for cultivated species of the human gut microbiota.</title>
        <authorList>
            <person name="Zou Y."/>
            <person name="Xue W."/>
            <person name="Luo G."/>
        </authorList>
    </citation>
    <scope>NUCLEOTIDE SEQUENCE [LARGE SCALE GENOMIC DNA]</scope>
    <source>
        <strain evidence="2 3">TM09-12</strain>
    </source>
</reference>
<dbReference type="EMBL" id="QSON01000006">
    <property type="protein sequence ID" value="RGJ03768.1"/>
    <property type="molecule type" value="Genomic_DNA"/>
</dbReference>
<evidence type="ECO:0000256" key="1">
    <source>
        <dbReference type="SAM" id="Phobius"/>
    </source>
</evidence>
<protein>
    <submittedName>
        <fullName evidence="2">Uncharacterized protein</fullName>
    </submittedName>
</protein>
<keyword evidence="1" id="KW-0812">Transmembrane</keyword>
<evidence type="ECO:0000313" key="3">
    <source>
        <dbReference type="Proteomes" id="UP000263014"/>
    </source>
</evidence>
<feature type="transmembrane region" description="Helical" evidence="1">
    <location>
        <begin position="83"/>
        <end position="104"/>
    </location>
</feature>
<keyword evidence="1" id="KW-1133">Transmembrane helix</keyword>
<sequence>MEKILENTLLLMILPWIFVWGILCILEKRKRKNEDGNKDEKSYVIQNDNMFFPFFSLGMFLFSFCLFYTVFFTEFDISEVISVSVFVIFFAILTLDSAIWRVIVDGDIIKYRSFYGITRTYNFNDITKGVYTKKGSLKIYIEGKRIFTFYDNLEFSLFENQMRKRKIPLEYKRKEK</sequence>
<dbReference type="Pfam" id="PF20197">
    <property type="entry name" value="DUF6560"/>
    <property type="match status" value="1"/>
</dbReference>
<name>A0A374P9E0_9FIRM</name>
<proteinExistence type="predicted"/>
<accession>A0A374P9E0</accession>
<feature type="transmembrane region" description="Helical" evidence="1">
    <location>
        <begin position="51"/>
        <end position="71"/>
    </location>
</feature>
<keyword evidence="1" id="KW-0472">Membrane</keyword>
<evidence type="ECO:0000313" key="2">
    <source>
        <dbReference type="EMBL" id="RGJ03768.1"/>
    </source>
</evidence>
<comment type="caution">
    <text evidence="2">The sequence shown here is derived from an EMBL/GenBank/DDBJ whole genome shotgun (WGS) entry which is preliminary data.</text>
</comment>